<gene>
    <name evidence="1" type="ORF">O6H91_08G072400</name>
</gene>
<evidence type="ECO:0000313" key="2">
    <source>
        <dbReference type="Proteomes" id="UP001162992"/>
    </source>
</evidence>
<accession>A0ACC2CZU9</accession>
<sequence length="372" mass="41418">MAENLKERLNALSGKLKEGGAEMSRKVSERVSSMTEKMKELLQVSSHADKLVLEATAEDLAMPDMNKNLEICDFIEHDHIGGQDVVKAIKRRLLSRSPVVQFLALSLLEACVNNCEIVYAEIASEKVLDEMVKIVDDPLAASSTRDKALRLIEAWGSSADELRYLPVFQETYKSLKSRGILFPVRESEIAAPIFKPQSASQVSVHSRTFAEVVGVQDGETTTEIFDVARNSLELLSTVLSSSPQQEVLQDELTLTLVEQCQHSQLKVQSIIESVGDNDALLFEALHINDELQQVFLKYEDMLMGVSPQSSQSKEPAIIKAQLADEKLVADEQENISVQKLHSEAAVTETLSRDNALKNLDEMIFQRDFASKR</sequence>
<proteinExistence type="predicted"/>
<dbReference type="Proteomes" id="UP001162992">
    <property type="component" value="Chromosome 8"/>
</dbReference>
<reference evidence="2" key="1">
    <citation type="journal article" date="2024" name="Proc. Natl. Acad. Sci. U.S.A.">
        <title>Extraordinary preservation of gene collinearity over three hundred million years revealed in homosporous lycophytes.</title>
        <authorList>
            <person name="Li C."/>
            <person name="Wickell D."/>
            <person name="Kuo L.Y."/>
            <person name="Chen X."/>
            <person name="Nie B."/>
            <person name="Liao X."/>
            <person name="Peng D."/>
            <person name="Ji J."/>
            <person name="Jenkins J."/>
            <person name="Williams M."/>
            <person name="Shu S."/>
            <person name="Plott C."/>
            <person name="Barry K."/>
            <person name="Rajasekar S."/>
            <person name="Grimwood J."/>
            <person name="Han X."/>
            <person name="Sun S."/>
            <person name="Hou Z."/>
            <person name="He W."/>
            <person name="Dai G."/>
            <person name="Sun C."/>
            <person name="Schmutz J."/>
            <person name="Leebens-Mack J.H."/>
            <person name="Li F.W."/>
            <person name="Wang L."/>
        </authorList>
    </citation>
    <scope>NUCLEOTIDE SEQUENCE [LARGE SCALE GENOMIC DNA]</scope>
    <source>
        <strain evidence="2">cv. PW_Plant_1</strain>
    </source>
</reference>
<comment type="caution">
    <text evidence="1">The sequence shown here is derived from an EMBL/GenBank/DDBJ whole genome shotgun (WGS) entry which is preliminary data.</text>
</comment>
<protein>
    <submittedName>
        <fullName evidence="1">Uncharacterized protein</fullName>
    </submittedName>
</protein>
<name>A0ACC2CZU9_DIPCM</name>
<organism evidence="1 2">
    <name type="scientific">Diphasiastrum complanatum</name>
    <name type="common">Issler's clubmoss</name>
    <name type="synonym">Lycopodium complanatum</name>
    <dbReference type="NCBI Taxonomy" id="34168"/>
    <lineage>
        <taxon>Eukaryota</taxon>
        <taxon>Viridiplantae</taxon>
        <taxon>Streptophyta</taxon>
        <taxon>Embryophyta</taxon>
        <taxon>Tracheophyta</taxon>
        <taxon>Lycopodiopsida</taxon>
        <taxon>Lycopodiales</taxon>
        <taxon>Lycopodiaceae</taxon>
        <taxon>Lycopodioideae</taxon>
        <taxon>Diphasiastrum</taxon>
    </lineage>
</organism>
<keyword evidence="2" id="KW-1185">Reference proteome</keyword>
<dbReference type="EMBL" id="CM055099">
    <property type="protein sequence ID" value="KAJ7547157.1"/>
    <property type="molecule type" value="Genomic_DNA"/>
</dbReference>
<evidence type="ECO:0000313" key="1">
    <source>
        <dbReference type="EMBL" id="KAJ7547157.1"/>
    </source>
</evidence>